<comment type="subcellular location">
    <subcellularLocation>
        <location evidence="15">Cell membrane</location>
        <topology evidence="15">Peripheral membrane protein</topology>
    </subcellularLocation>
    <subcellularLocation>
        <location evidence="3">Membrane</location>
    </subcellularLocation>
</comment>
<evidence type="ECO:0000313" key="18">
    <source>
        <dbReference type="Proteomes" id="UP000829401"/>
    </source>
</evidence>
<evidence type="ECO:0000256" key="1">
    <source>
        <dbReference type="ARBA" id="ARBA00003125"/>
    </source>
</evidence>
<dbReference type="InterPro" id="IPR013785">
    <property type="entry name" value="Aldolase_TIM"/>
</dbReference>
<dbReference type="OrthoDB" id="9802377at2"/>
<dbReference type="HAMAP" id="MF_00225">
    <property type="entry name" value="DHO_dh_type2"/>
    <property type="match status" value="1"/>
</dbReference>
<comment type="subunit">
    <text evidence="7">Heterotetramer of 2 PyrK and 2 PyrD type B subunits.</text>
</comment>
<comment type="pathway">
    <text evidence="4">Pyrimidine metabolism; UMP biosynthesis via de novo pathway; orotate from (S)-dihydroorotate (NAD(+) route): step 1/1.</text>
</comment>
<dbReference type="GO" id="GO:0005886">
    <property type="term" value="C:plasma membrane"/>
    <property type="evidence" value="ECO:0007669"/>
    <property type="project" value="UniProtKB-SubCell"/>
</dbReference>
<dbReference type="AlphaFoldDB" id="T0BUZ2"/>
<dbReference type="PANTHER" id="PTHR48109">
    <property type="entry name" value="DIHYDROOROTATE DEHYDROGENASE (QUINONE), MITOCHONDRIAL-RELATED"/>
    <property type="match status" value="1"/>
</dbReference>
<dbReference type="EC" id="1.3.5.2" evidence="15"/>
<evidence type="ECO:0000256" key="10">
    <source>
        <dbReference type="ARBA" id="ARBA00022975"/>
    </source>
</evidence>
<dbReference type="STRING" id="1356854.N007_10420"/>
<feature type="binding site" evidence="15">
    <location>
        <position position="212"/>
    </location>
    <ligand>
        <name>FMN</name>
        <dbReference type="ChEBI" id="CHEBI:58210"/>
    </ligand>
</feature>
<dbReference type="NCBIfam" id="NF003652">
    <property type="entry name" value="PRK05286.2-5"/>
    <property type="match status" value="1"/>
</dbReference>
<dbReference type="Proteomes" id="UP000829401">
    <property type="component" value="Chromosome"/>
</dbReference>
<evidence type="ECO:0000256" key="15">
    <source>
        <dbReference type="HAMAP-Rule" id="MF_00225"/>
    </source>
</evidence>
<evidence type="ECO:0000256" key="12">
    <source>
        <dbReference type="ARBA" id="ARBA00023136"/>
    </source>
</evidence>
<evidence type="ECO:0000256" key="7">
    <source>
        <dbReference type="ARBA" id="ARBA00011669"/>
    </source>
</evidence>
<evidence type="ECO:0000256" key="11">
    <source>
        <dbReference type="ARBA" id="ARBA00023002"/>
    </source>
</evidence>
<evidence type="ECO:0000313" key="17">
    <source>
        <dbReference type="EMBL" id="UNO50341.1"/>
    </source>
</evidence>
<proteinExistence type="inferred from homology"/>
<feature type="binding site" evidence="15">
    <location>
        <position position="173"/>
    </location>
    <ligand>
        <name>FMN</name>
        <dbReference type="ChEBI" id="CHEBI:58210"/>
    </ligand>
</feature>
<feature type="binding site" evidence="15">
    <location>
        <position position="243"/>
    </location>
    <ligand>
        <name>FMN</name>
        <dbReference type="ChEBI" id="CHEBI:58210"/>
    </ligand>
</feature>
<evidence type="ECO:0000259" key="16">
    <source>
        <dbReference type="Pfam" id="PF01180"/>
    </source>
</evidence>
<feature type="binding site" evidence="15">
    <location>
        <position position="294"/>
    </location>
    <ligand>
        <name>FMN</name>
        <dbReference type="ChEBI" id="CHEBI:58210"/>
    </ligand>
</feature>
<feature type="active site" description="Nucleophile" evidence="15">
    <location>
        <position position="176"/>
    </location>
</feature>
<dbReference type="Gene3D" id="3.20.20.70">
    <property type="entry name" value="Aldolase class I"/>
    <property type="match status" value="1"/>
</dbReference>
<dbReference type="GO" id="GO:0006207">
    <property type="term" value="P:'de novo' pyrimidine nucleobase biosynthetic process"/>
    <property type="evidence" value="ECO:0007669"/>
    <property type="project" value="UniProtKB-UniRule"/>
</dbReference>
<keyword evidence="18" id="KW-1185">Reference proteome</keyword>
<dbReference type="PANTHER" id="PTHR48109:SF4">
    <property type="entry name" value="DIHYDROOROTATE DEHYDROGENASE (QUINONE), MITOCHONDRIAL"/>
    <property type="match status" value="1"/>
</dbReference>
<feature type="binding site" evidence="15">
    <location>
        <begin position="111"/>
        <end position="115"/>
    </location>
    <ligand>
        <name>substrate</name>
    </ligand>
</feature>
<dbReference type="InterPro" id="IPR012135">
    <property type="entry name" value="Dihydroorotate_DH_1_2"/>
</dbReference>
<dbReference type="InterPro" id="IPR001295">
    <property type="entry name" value="Dihydroorotate_DH_CS"/>
</dbReference>
<keyword evidence="15" id="KW-1003">Cell membrane</keyword>
<feature type="binding site" evidence="15">
    <location>
        <position position="178"/>
    </location>
    <ligand>
        <name>substrate</name>
    </ligand>
</feature>
<comment type="similarity">
    <text evidence="6 15">Belongs to the dihydroorotate dehydrogenase family. Type 2 subfamily.</text>
</comment>
<dbReference type="PROSITE" id="PS00911">
    <property type="entry name" value="DHODEHASE_1"/>
    <property type="match status" value="1"/>
</dbReference>
<evidence type="ECO:0000256" key="8">
    <source>
        <dbReference type="ARBA" id="ARBA00022630"/>
    </source>
</evidence>
<keyword evidence="11 15" id="KW-0560">Oxidoreductase</keyword>
<keyword evidence="10 15" id="KW-0665">Pyrimidine biosynthesis</keyword>
<accession>A0A9E6ZMB4</accession>
<gene>
    <name evidence="15" type="primary">pyrD</name>
    <name evidence="17" type="ORF">K1I37_07665</name>
</gene>
<evidence type="ECO:0000256" key="13">
    <source>
        <dbReference type="ARBA" id="ARBA00048639"/>
    </source>
</evidence>
<evidence type="ECO:0000256" key="3">
    <source>
        <dbReference type="ARBA" id="ARBA00004370"/>
    </source>
</evidence>
<feature type="binding site" evidence="15">
    <location>
        <position position="173"/>
    </location>
    <ligand>
        <name>substrate</name>
    </ligand>
</feature>
<dbReference type="InterPro" id="IPR050074">
    <property type="entry name" value="DHO_dehydrogenase"/>
</dbReference>
<name>T0BUZ2_ALIAG</name>
<feature type="binding site" evidence="15">
    <location>
        <position position="86"/>
    </location>
    <ligand>
        <name>FMN</name>
        <dbReference type="ChEBI" id="CHEBI:58210"/>
    </ligand>
</feature>
<sequence>MYKTLRSALFQLDPERAHHLVLDALGHWPNLGKLAVRPWTPDKILHTTVLGMTLPHPIGLAAGLDKDAVAVPGLFHCGFSSIEVGTVTPVPQPGNELPRLFRLKADEALINRMGFNNKGSRACANRLANLKHRAGYVGVNIGKNKVTPNERAGDDYERALRDVIATADYVTINLSSPNTPGLRDLQSARTIQSLLDRLAPYLTEHRKPVFVKLSPDLNDAALTHIVEALLESSLVGQLGIIATNTTISRVGLKSAEKKESGGLSGRPLRARSTQVIRLVRQAAQGRLPIIGCGGIFTGDDAYEKIRAGADLLQIYTAFIYEGPTVVRDIARELAERLRQDGFSTIAEAVGADV</sequence>
<evidence type="ECO:0000256" key="2">
    <source>
        <dbReference type="ARBA" id="ARBA00003616"/>
    </source>
</evidence>
<comment type="cofactor">
    <cofactor evidence="15">
        <name>FMN</name>
        <dbReference type="ChEBI" id="CHEBI:58210"/>
    </cofactor>
    <text evidence="15">Binds 1 FMN per subunit.</text>
</comment>
<feature type="binding site" evidence="15">
    <location>
        <begin position="244"/>
        <end position="245"/>
    </location>
    <ligand>
        <name>substrate</name>
    </ligand>
</feature>
<evidence type="ECO:0000256" key="5">
    <source>
        <dbReference type="ARBA" id="ARBA00005161"/>
    </source>
</evidence>
<dbReference type="PROSITE" id="PS00912">
    <property type="entry name" value="DHODEHASE_2"/>
    <property type="match status" value="1"/>
</dbReference>
<dbReference type="GO" id="GO:0044205">
    <property type="term" value="P:'de novo' UMP biosynthetic process"/>
    <property type="evidence" value="ECO:0007669"/>
    <property type="project" value="UniProtKB-UniRule"/>
</dbReference>
<comment type="catalytic activity">
    <reaction evidence="13 15">
        <text>(S)-dihydroorotate + a quinone = orotate + a quinol</text>
        <dbReference type="Rhea" id="RHEA:30187"/>
        <dbReference type="ChEBI" id="CHEBI:24646"/>
        <dbReference type="ChEBI" id="CHEBI:30839"/>
        <dbReference type="ChEBI" id="CHEBI:30864"/>
        <dbReference type="ChEBI" id="CHEBI:132124"/>
        <dbReference type="EC" id="1.3.5.2"/>
    </reaction>
</comment>
<comment type="catalytic activity">
    <reaction evidence="14">
        <text>(S)-dihydroorotate + NAD(+) = orotate + NADH + H(+)</text>
        <dbReference type="Rhea" id="RHEA:13513"/>
        <dbReference type="ChEBI" id="CHEBI:15378"/>
        <dbReference type="ChEBI" id="CHEBI:30839"/>
        <dbReference type="ChEBI" id="CHEBI:30864"/>
        <dbReference type="ChEBI" id="CHEBI:57540"/>
        <dbReference type="ChEBI" id="CHEBI:57945"/>
        <dbReference type="EC" id="1.3.1.14"/>
    </reaction>
</comment>
<dbReference type="GO" id="GO:0106430">
    <property type="term" value="F:dihydroorotate dehydrogenase (quinone) activity"/>
    <property type="evidence" value="ECO:0007669"/>
    <property type="project" value="UniProtKB-EC"/>
</dbReference>
<feature type="binding site" evidence="15">
    <location>
        <position position="66"/>
    </location>
    <ligand>
        <name>substrate</name>
    </ligand>
</feature>
<comment type="function">
    <text evidence="2">Catalyzes the conversion of dihydroorotate to orotate with NAD(+) as electron acceptor.</text>
</comment>
<protein>
    <recommendedName>
        <fullName evidence="15">Dihydroorotate dehydrogenase (quinone)</fullName>
        <ecNumber evidence="15">1.3.5.2</ecNumber>
    </recommendedName>
    <alternativeName>
        <fullName evidence="15">DHOdehase</fullName>
        <shortName evidence="15">DHOD</shortName>
        <shortName evidence="15">DHODase</shortName>
    </alternativeName>
    <alternativeName>
        <fullName evidence="15">Dihydroorotate oxidase</fullName>
    </alternativeName>
</protein>
<keyword evidence="8 15" id="KW-0285">Flavoprotein</keyword>
<dbReference type="eggNOG" id="COG0167">
    <property type="taxonomic scope" value="Bacteria"/>
</dbReference>
<feature type="binding site" evidence="15">
    <location>
        <position position="140"/>
    </location>
    <ligand>
        <name>FMN</name>
        <dbReference type="ChEBI" id="CHEBI:58210"/>
    </ligand>
</feature>
<dbReference type="GO" id="GO:0005737">
    <property type="term" value="C:cytoplasm"/>
    <property type="evidence" value="ECO:0007669"/>
    <property type="project" value="InterPro"/>
</dbReference>
<evidence type="ECO:0000256" key="6">
    <source>
        <dbReference type="ARBA" id="ARBA00005359"/>
    </source>
</evidence>
<evidence type="ECO:0000256" key="9">
    <source>
        <dbReference type="ARBA" id="ARBA00022643"/>
    </source>
</evidence>
<dbReference type="KEGG" id="aaco:K1I37_07665"/>
<evidence type="ECO:0000256" key="4">
    <source>
        <dbReference type="ARBA" id="ARBA00004715"/>
    </source>
</evidence>
<dbReference type="GO" id="GO:0004589">
    <property type="term" value="F:dihydroorotate dehydrogenase (NAD+) activity"/>
    <property type="evidence" value="ECO:0007669"/>
    <property type="project" value="UniProtKB-EC"/>
</dbReference>
<keyword evidence="12 15" id="KW-0472">Membrane</keyword>
<comment type="function">
    <text evidence="1 15">Catalyzes the conversion of dihydroorotate to orotate with quinone as electron acceptor.</text>
</comment>
<dbReference type="NCBIfam" id="NF003645">
    <property type="entry name" value="PRK05286.1-2"/>
    <property type="match status" value="1"/>
</dbReference>
<dbReference type="InterPro" id="IPR005719">
    <property type="entry name" value="Dihydroorotate_DH_2"/>
</dbReference>
<dbReference type="RefSeq" id="WP_021297137.1">
    <property type="nucleotide sequence ID" value="NZ_AURB01000145.1"/>
</dbReference>
<comment type="subunit">
    <text evidence="15">Monomer.</text>
</comment>
<accession>T0BUZ2</accession>
<dbReference type="Pfam" id="PF01180">
    <property type="entry name" value="DHO_dh"/>
    <property type="match status" value="1"/>
</dbReference>
<dbReference type="InterPro" id="IPR005720">
    <property type="entry name" value="Dihydroorotate_DH_cat"/>
</dbReference>
<feature type="domain" description="Dihydroorotate dehydrogenase catalytic" evidence="16">
    <location>
        <begin position="45"/>
        <end position="337"/>
    </location>
</feature>
<dbReference type="NCBIfam" id="TIGR01036">
    <property type="entry name" value="pyrD_sub2"/>
    <property type="match status" value="1"/>
</dbReference>
<comment type="pathway">
    <text evidence="5 15">Pyrimidine metabolism; UMP biosynthesis via de novo pathway; orotate from (S)-dihydroorotate (quinone route): step 1/1.</text>
</comment>
<dbReference type="PIRSF" id="PIRSF000164">
    <property type="entry name" value="DHO_oxidase"/>
    <property type="match status" value="1"/>
</dbReference>
<organism evidence="17 18">
    <name type="scientific">Alicyclobacillus acidoterrestris (strain ATCC 49025 / DSM 3922 / CIP 106132 / NCIMB 13137 / GD3B)</name>
    <dbReference type="NCBI Taxonomy" id="1356854"/>
    <lineage>
        <taxon>Bacteria</taxon>
        <taxon>Bacillati</taxon>
        <taxon>Bacillota</taxon>
        <taxon>Bacilli</taxon>
        <taxon>Bacillales</taxon>
        <taxon>Alicyclobacillaceae</taxon>
        <taxon>Alicyclobacillus</taxon>
    </lineage>
</organism>
<reference evidence="18" key="1">
    <citation type="journal article" date="2022" name="G3 (Bethesda)">
        <title>Unveiling the complete genome sequence of Alicyclobacillus acidoterrestris DSM 3922T, a taint-producing strain.</title>
        <authorList>
            <person name="Leonardo I.C."/>
            <person name="Barreto Crespo M.T."/>
            <person name="Gaspar F.B."/>
        </authorList>
    </citation>
    <scope>NUCLEOTIDE SEQUENCE [LARGE SCALE GENOMIC DNA]</scope>
    <source>
        <strain evidence="18">DSM 3922</strain>
    </source>
</reference>
<dbReference type="CDD" id="cd04738">
    <property type="entry name" value="DHOD_2_like"/>
    <property type="match status" value="1"/>
</dbReference>
<evidence type="ECO:0000256" key="14">
    <source>
        <dbReference type="ARBA" id="ARBA00048996"/>
    </source>
</evidence>
<feature type="binding site" evidence="15">
    <location>
        <position position="265"/>
    </location>
    <ligand>
        <name>FMN</name>
        <dbReference type="ChEBI" id="CHEBI:58210"/>
    </ligand>
</feature>
<dbReference type="SUPFAM" id="SSF51395">
    <property type="entry name" value="FMN-linked oxidoreductases"/>
    <property type="match status" value="1"/>
</dbReference>
<dbReference type="EMBL" id="CP080467">
    <property type="protein sequence ID" value="UNO50341.1"/>
    <property type="molecule type" value="Genomic_DNA"/>
</dbReference>
<feature type="binding site" evidence="15">
    <location>
        <begin position="62"/>
        <end position="66"/>
    </location>
    <ligand>
        <name>FMN</name>
        <dbReference type="ChEBI" id="CHEBI:58210"/>
    </ligand>
</feature>
<keyword evidence="9 15" id="KW-0288">FMN</keyword>
<feature type="binding site" evidence="15">
    <location>
        <begin position="315"/>
        <end position="316"/>
    </location>
    <ligand>
        <name>FMN</name>
        <dbReference type="ChEBI" id="CHEBI:58210"/>
    </ligand>
</feature>